<dbReference type="EMBL" id="REGN01001616">
    <property type="protein sequence ID" value="RNA33567.1"/>
    <property type="molecule type" value="Genomic_DNA"/>
</dbReference>
<evidence type="ECO:0000313" key="3">
    <source>
        <dbReference type="Proteomes" id="UP000276133"/>
    </source>
</evidence>
<dbReference type="OrthoDB" id="2144823at2759"/>
<organism evidence="2 3">
    <name type="scientific">Brachionus plicatilis</name>
    <name type="common">Marine rotifer</name>
    <name type="synonym">Brachionus muelleri</name>
    <dbReference type="NCBI Taxonomy" id="10195"/>
    <lineage>
        <taxon>Eukaryota</taxon>
        <taxon>Metazoa</taxon>
        <taxon>Spiralia</taxon>
        <taxon>Gnathifera</taxon>
        <taxon>Rotifera</taxon>
        <taxon>Eurotatoria</taxon>
        <taxon>Monogononta</taxon>
        <taxon>Pseudotrocha</taxon>
        <taxon>Ploima</taxon>
        <taxon>Brachionidae</taxon>
        <taxon>Brachionus</taxon>
    </lineage>
</organism>
<gene>
    <name evidence="2" type="ORF">BpHYR1_001916</name>
</gene>
<protein>
    <recommendedName>
        <fullName evidence="1">Cation channel sperm-associated targeting subunit tau C2 domain-containing protein</fullName>
    </recommendedName>
</protein>
<keyword evidence="3" id="KW-1185">Reference proteome</keyword>
<reference evidence="2 3" key="1">
    <citation type="journal article" date="2018" name="Sci. Rep.">
        <title>Genomic signatures of local adaptation to the degree of environmental predictability in rotifers.</title>
        <authorList>
            <person name="Franch-Gras L."/>
            <person name="Hahn C."/>
            <person name="Garcia-Roger E.M."/>
            <person name="Carmona M.J."/>
            <person name="Serra M."/>
            <person name="Gomez A."/>
        </authorList>
    </citation>
    <scope>NUCLEOTIDE SEQUENCE [LARGE SCALE GENOMIC DNA]</scope>
    <source>
        <strain evidence="2">HYR1</strain>
    </source>
</reference>
<accession>A0A3M7SD36</accession>
<dbReference type="Pfam" id="PF15729">
    <property type="entry name" value="CTSRT"/>
    <property type="match status" value="1"/>
</dbReference>
<feature type="domain" description="Cation channel sperm-associated targeting subunit tau C2" evidence="1">
    <location>
        <begin position="12"/>
        <end position="130"/>
    </location>
</feature>
<evidence type="ECO:0000313" key="2">
    <source>
        <dbReference type="EMBL" id="RNA33567.1"/>
    </source>
</evidence>
<sequence length="261" mass="30321">MASVKNRLHAEGVLCIHLKRLFNFRTSFKIYNLKHFKVRISYKNQIKESKIIALSKSQQNKNQLIDELKLFSIKIVQDDANDLIHFELIQIVNESEAIKSNFYLNIVDLIRSNLVFTDNVSEFIRTKPKNTVSLGEPSAICSIEFDSCFLYGLFGFGLSNRVIFESEQNQTQSSKYLAYSLFKIVDKESDSGPGWFNSEANFSTHSPDLDNKTKEFPALKKILEKRSNFLVYKSEMKQFGNRIDRLKYLKNLVCDQYHLDN</sequence>
<evidence type="ECO:0000259" key="1">
    <source>
        <dbReference type="Pfam" id="PF15729"/>
    </source>
</evidence>
<proteinExistence type="predicted"/>
<dbReference type="InterPro" id="IPR048363">
    <property type="entry name" value="CTSRT_C2"/>
</dbReference>
<dbReference type="Proteomes" id="UP000276133">
    <property type="component" value="Unassembled WGS sequence"/>
</dbReference>
<dbReference type="AlphaFoldDB" id="A0A3M7SD36"/>
<comment type="caution">
    <text evidence="2">The sequence shown here is derived from an EMBL/GenBank/DDBJ whole genome shotgun (WGS) entry which is preliminary data.</text>
</comment>
<name>A0A3M7SD36_BRAPC</name>